<dbReference type="AlphaFoldDB" id="A0A3D8GLA1"/>
<dbReference type="RefSeq" id="WP_115453626.1">
    <property type="nucleotide sequence ID" value="NZ_QNQT01000012.1"/>
</dbReference>
<comment type="caution">
    <text evidence="1">The sequence shown here is derived from an EMBL/GenBank/DDBJ whole genome shotgun (WGS) entry which is preliminary data.</text>
</comment>
<dbReference type="Pfam" id="PF13028">
    <property type="entry name" value="DUF3889"/>
    <property type="match status" value="1"/>
</dbReference>
<dbReference type="InterPro" id="IPR024987">
    <property type="entry name" value="DUF3889"/>
</dbReference>
<reference evidence="1 2" key="1">
    <citation type="submission" date="2018-07" db="EMBL/GenBank/DDBJ databases">
        <title>Bacillus sp. YLB-04 draft genome sequence.</title>
        <authorList>
            <person name="Yu L."/>
            <person name="Tang X."/>
        </authorList>
    </citation>
    <scope>NUCLEOTIDE SEQUENCE [LARGE SCALE GENOMIC DNA]</scope>
    <source>
        <strain evidence="1 2">YLB-04</strain>
    </source>
</reference>
<dbReference type="OrthoDB" id="2872776at2"/>
<evidence type="ECO:0000313" key="2">
    <source>
        <dbReference type="Proteomes" id="UP000257144"/>
    </source>
</evidence>
<proteinExistence type="predicted"/>
<protein>
    <recommendedName>
        <fullName evidence="3">DUF3889 domain-containing protein</fullName>
    </recommendedName>
</protein>
<gene>
    <name evidence="1" type="ORF">DRW41_19085</name>
</gene>
<accession>A0A3D8GLA1</accession>
<sequence length="104" mass="11890">MKKLVAVLIAVLAFMAIQPDQIEAQQPHYEKYGRMAMAIVNADYPGDPIREYEYLGRSKVNQSDVADTFRFKVEEKGKSFYVRVIITHSLTAAKLLTLKVEPER</sequence>
<evidence type="ECO:0000313" key="1">
    <source>
        <dbReference type="EMBL" id="RDU35224.1"/>
    </source>
</evidence>
<dbReference type="Proteomes" id="UP000257144">
    <property type="component" value="Unassembled WGS sequence"/>
</dbReference>
<organism evidence="1 2">
    <name type="scientific">Neobacillus piezotolerans</name>
    <dbReference type="NCBI Taxonomy" id="2259171"/>
    <lineage>
        <taxon>Bacteria</taxon>
        <taxon>Bacillati</taxon>
        <taxon>Bacillota</taxon>
        <taxon>Bacilli</taxon>
        <taxon>Bacillales</taxon>
        <taxon>Bacillaceae</taxon>
        <taxon>Neobacillus</taxon>
    </lineage>
</organism>
<dbReference type="EMBL" id="QNQT01000012">
    <property type="protein sequence ID" value="RDU35224.1"/>
    <property type="molecule type" value="Genomic_DNA"/>
</dbReference>
<dbReference type="Gene3D" id="3.10.450.390">
    <property type="entry name" value="Protein of unknown function DUF3889"/>
    <property type="match status" value="1"/>
</dbReference>
<keyword evidence="2" id="KW-1185">Reference proteome</keyword>
<evidence type="ECO:0008006" key="3">
    <source>
        <dbReference type="Google" id="ProtNLM"/>
    </source>
</evidence>
<name>A0A3D8GLA1_9BACI</name>